<keyword evidence="7" id="KW-1185">Reference proteome</keyword>
<dbReference type="AlphaFoldDB" id="A0A1E4U085"/>
<keyword evidence="4" id="KW-0285">Flavoprotein</keyword>
<evidence type="ECO:0000259" key="5">
    <source>
        <dbReference type="Pfam" id="PF01593"/>
    </source>
</evidence>
<sequence>MAIIDTEVVIIGGGISGLKAAQDLNSHNVKFELLEARDRFGGRLKTVDLQTSKQKVDIGASWFHDTLSNPLFDEIVKDGTYDLYYDDCKPTVIVSDDNVSLKNRDKIEQVTDEMIKYIELRYFENLDLKDESLQTTAIEYLYAKRKYLTEKQICYSPQLLRHLELWHGVSWDSMSSKYALVDNVGRNCFIKDGYKTVIDKIVQQLPINCLHKTSVVVKIKKNSQNNKITIYTEDNDEYICNYCIVTVPQSILQLPSSSGEKGAIEWEPKLPKNIVTALEKMNFGSLGKFIFEFDKLFWDENESDRIISLADPDHEIYEMLQKNIKPDLNSFKQTIPDFSNCWKYPVLIVNLYSIYQIPCLLVFTQGKLTQFLEANPTKSWEYMKPIISKIFKEKVGNGEKQNTPDPVNIISSSWTIDPFSRGSYAACYPGDDPMDLAIQLSKGFGSIRFAGEHTILNGAGAVHGAWLSGKREARYVLVEKGLMERSLDDEF</sequence>
<feature type="domain" description="Amine oxidase" evidence="5">
    <location>
        <begin position="15"/>
        <end position="477"/>
    </location>
</feature>
<dbReference type="EMBL" id="KV454012">
    <property type="protein sequence ID" value="ODV97415.1"/>
    <property type="molecule type" value="Genomic_DNA"/>
</dbReference>
<gene>
    <name evidence="6" type="ORF">PACTADRAFT_32882</name>
</gene>
<dbReference type="InterPro" id="IPR050281">
    <property type="entry name" value="Flavin_monoamine_oxidase"/>
</dbReference>
<keyword evidence="2 4" id="KW-0560">Oxidoreductase</keyword>
<dbReference type="InterPro" id="IPR002937">
    <property type="entry name" value="Amino_oxidase"/>
</dbReference>
<dbReference type="InterPro" id="IPR001613">
    <property type="entry name" value="Flavin_amine_oxidase"/>
</dbReference>
<reference evidence="7" key="1">
    <citation type="submission" date="2016-05" db="EMBL/GenBank/DDBJ databases">
        <title>Comparative genomics of biotechnologically important yeasts.</title>
        <authorList>
            <consortium name="DOE Joint Genome Institute"/>
            <person name="Riley R."/>
            <person name="Haridas S."/>
            <person name="Wolfe K.H."/>
            <person name="Lopes M.R."/>
            <person name="Hittinger C.T."/>
            <person name="Goker M."/>
            <person name="Salamov A."/>
            <person name="Wisecaver J."/>
            <person name="Long T.M."/>
            <person name="Aerts A.L."/>
            <person name="Barry K."/>
            <person name="Choi C."/>
            <person name="Clum A."/>
            <person name="Coughlan A.Y."/>
            <person name="Deshpande S."/>
            <person name="Douglass A.P."/>
            <person name="Hanson S.J."/>
            <person name="Klenk H.-P."/>
            <person name="Labutti K."/>
            <person name="Lapidus A."/>
            <person name="Lindquist E."/>
            <person name="Lipzen A."/>
            <person name="Meier-Kolthoff J.P."/>
            <person name="Ohm R.A."/>
            <person name="Otillar R.P."/>
            <person name="Pangilinan J."/>
            <person name="Peng Y."/>
            <person name="Rokas A."/>
            <person name="Rosa C.A."/>
            <person name="Scheuner C."/>
            <person name="Sibirny A.A."/>
            <person name="Slot J.C."/>
            <person name="Stielow J.B."/>
            <person name="Sun H."/>
            <person name="Kurtzman C.P."/>
            <person name="Blackwell M."/>
            <person name="Grigoriev I.V."/>
            <person name="Jeffries T.W."/>
        </authorList>
    </citation>
    <scope>NUCLEOTIDE SEQUENCE [LARGE SCALE GENOMIC DNA]</scope>
    <source>
        <strain evidence="7">NRRL Y-2460</strain>
    </source>
</reference>
<dbReference type="Proteomes" id="UP000094236">
    <property type="component" value="Unassembled WGS sequence"/>
</dbReference>
<dbReference type="STRING" id="669874.A0A1E4U085"/>
<dbReference type="Gene3D" id="3.50.50.60">
    <property type="entry name" value="FAD/NAD(P)-binding domain"/>
    <property type="match status" value="1"/>
</dbReference>
<dbReference type="PANTHER" id="PTHR10742">
    <property type="entry name" value="FLAVIN MONOAMINE OXIDASE"/>
    <property type="match status" value="1"/>
</dbReference>
<dbReference type="GO" id="GO:0046208">
    <property type="term" value="P:spermine catabolic process"/>
    <property type="evidence" value="ECO:0007669"/>
    <property type="project" value="EnsemblFungi"/>
</dbReference>
<feature type="binding site" evidence="3">
    <location>
        <position position="16"/>
    </location>
    <ligand>
        <name>FAD</name>
        <dbReference type="ChEBI" id="CHEBI:57692"/>
    </ligand>
</feature>
<dbReference type="EC" id="1.4.3.-" evidence="4"/>
<proteinExistence type="inferred from homology"/>
<dbReference type="GO" id="GO:0015940">
    <property type="term" value="P:pantothenate biosynthetic process"/>
    <property type="evidence" value="ECO:0007669"/>
    <property type="project" value="EnsemblFungi"/>
</dbReference>
<feature type="binding site" evidence="3">
    <location>
        <position position="216"/>
    </location>
    <ligand>
        <name>FAD</name>
        <dbReference type="ChEBI" id="CHEBI:57692"/>
    </ligand>
</feature>
<evidence type="ECO:0000256" key="4">
    <source>
        <dbReference type="RuleBase" id="RU362067"/>
    </source>
</evidence>
<dbReference type="InterPro" id="IPR036188">
    <property type="entry name" value="FAD/NAD-bd_sf"/>
</dbReference>
<dbReference type="PANTHER" id="PTHR10742:SF410">
    <property type="entry name" value="LYSINE-SPECIFIC HISTONE DEMETHYLASE 2"/>
    <property type="match status" value="1"/>
</dbReference>
<dbReference type="OrthoDB" id="5046242at2759"/>
<dbReference type="Gene3D" id="3.90.660.10">
    <property type="match status" value="1"/>
</dbReference>
<organism evidence="6 7">
    <name type="scientific">Pachysolen tannophilus NRRL Y-2460</name>
    <dbReference type="NCBI Taxonomy" id="669874"/>
    <lineage>
        <taxon>Eukaryota</taxon>
        <taxon>Fungi</taxon>
        <taxon>Dikarya</taxon>
        <taxon>Ascomycota</taxon>
        <taxon>Saccharomycotina</taxon>
        <taxon>Pichiomycetes</taxon>
        <taxon>Pachysolenaceae</taxon>
        <taxon>Pachysolen</taxon>
    </lineage>
</organism>
<name>A0A1E4U085_PACTA</name>
<evidence type="ECO:0000256" key="3">
    <source>
        <dbReference type="PIRSR" id="PIRSR601613-1"/>
    </source>
</evidence>
<accession>A0A1E4U085</accession>
<comment type="similarity">
    <text evidence="4">Belongs to the flavin monoamine oxidase family.</text>
</comment>
<evidence type="ECO:0000256" key="2">
    <source>
        <dbReference type="ARBA" id="ARBA00023002"/>
    </source>
</evidence>
<feature type="binding site" evidence="3">
    <location>
        <begin position="35"/>
        <end position="36"/>
    </location>
    <ligand>
        <name>FAD</name>
        <dbReference type="ChEBI" id="CHEBI:57692"/>
    </ligand>
</feature>
<dbReference type="SUPFAM" id="SSF54373">
    <property type="entry name" value="FAD-linked reductases, C-terminal domain"/>
    <property type="match status" value="1"/>
</dbReference>
<comment type="cofactor">
    <cofactor evidence="1 4">
        <name>FAD</name>
        <dbReference type="ChEBI" id="CHEBI:57692"/>
    </cofactor>
</comment>
<dbReference type="GO" id="GO:0046592">
    <property type="term" value="F:polyamine oxidase activity"/>
    <property type="evidence" value="ECO:0007669"/>
    <property type="project" value="EnsemblFungi"/>
</dbReference>
<evidence type="ECO:0000313" key="6">
    <source>
        <dbReference type="EMBL" id="ODV97415.1"/>
    </source>
</evidence>
<protein>
    <recommendedName>
        <fullName evidence="4">Amine oxidase</fullName>
        <ecNumber evidence="4">1.4.3.-</ecNumber>
    </recommendedName>
</protein>
<evidence type="ECO:0000313" key="7">
    <source>
        <dbReference type="Proteomes" id="UP000094236"/>
    </source>
</evidence>
<dbReference type="PRINTS" id="PR00757">
    <property type="entry name" value="AMINEOXDASEF"/>
</dbReference>
<evidence type="ECO:0000256" key="1">
    <source>
        <dbReference type="ARBA" id="ARBA00001974"/>
    </source>
</evidence>
<dbReference type="Pfam" id="PF01593">
    <property type="entry name" value="Amino_oxidase"/>
    <property type="match status" value="1"/>
</dbReference>
<keyword evidence="4" id="KW-0274">FAD</keyword>
<feature type="binding site" evidence="3">
    <location>
        <position position="363"/>
    </location>
    <ligand>
        <name>substrate</name>
    </ligand>
</feature>
<dbReference type="SUPFAM" id="SSF51905">
    <property type="entry name" value="FAD/NAD(P)-binding domain"/>
    <property type="match status" value="1"/>
</dbReference>